<accession>A0A9D1ZSM5</accession>
<feature type="transmembrane region" description="Helical" evidence="1">
    <location>
        <begin position="53"/>
        <end position="72"/>
    </location>
</feature>
<sequence>MTRMQTLNSQLFFKRWKMVNLIFLIDLIVLSMIMLVDMIFNKLVFKSAMVDRWYTYYVLIIFISYIVSFILLAKDNERVLFSNKYRMIPIVEWKLYLSNILSSFLAVLYLWFLESLGNTIFRSIQVHKFMVGNTLSNLLYTNDLYRQSDFEIITTMFAVGFFLMVLIWSIITLVHFLISLIAERFDLRKKKVIRTVLYIVITYLCLMIFNSSVSGVFVLMYGDGFNVFAKINRMLLTSIYIFSGWIVVLTAINIYLLTKHVETDC</sequence>
<dbReference type="AlphaFoldDB" id="A0A9D1ZSM5"/>
<dbReference type="EMBL" id="DXCM01000077">
    <property type="protein sequence ID" value="HIY93339.1"/>
    <property type="molecule type" value="Genomic_DNA"/>
</dbReference>
<dbReference type="Proteomes" id="UP000824013">
    <property type="component" value="Unassembled WGS sequence"/>
</dbReference>
<keyword evidence="1" id="KW-0472">Membrane</keyword>
<feature type="transmembrane region" description="Helical" evidence="1">
    <location>
        <begin position="93"/>
        <end position="112"/>
    </location>
</feature>
<evidence type="ECO:0000313" key="3">
    <source>
        <dbReference type="Proteomes" id="UP000824013"/>
    </source>
</evidence>
<name>A0A9D1ZSM5_9LACO</name>
<proteinExistence type="predicted"/>
<protein>
    <submittedName>
        <fullName evidence="2">Uncharacterized protein</fullName>
    </submittedName>
</protein>
<comment type="caution">
    <text evidence="2">The sequence shown here is derived from an EMBL/GenBank/DDBJ whole genome shotgun (WGS) entry which is preliminary data.</text>
</comment>
<keyword evidence="1" id="KW-0812">Transmembrane</keyword>
<feature type="transmembrane region" description="Helical" evidence="1">
    <location>
        <begin position="21"/>
        <end position="41"/>
    </location>
</feature>
<feature type="transmembrane region" description="Helical" evidence="1">
    <location>
        <begin position="196"/>
        <end position="222"/>
    </location>
</feature>
<gene>
    <name evidence="2" type="ORF">H9820_10410</name>
</gene>
<evidence type="ECO:0000256" key="1">
    <source>
        <dbReference type="SAM" id="Phobius"/>
    </source>
</evidence>
<keyword evidence="1" id="KW-1133">Transmembrane helix</keyword>
<feature type="transmembrane region" description="Helical" evidence="1">
    <location>
        <begin position="234"/>
        <end position="257"/>
    </location>
</feature>
<evidence type="ECO:0000313" key="2">
    <source>
        <dbReference type="EMBL" id="HIY93339.1"/>
    </source>
</evidence>
<feature type="transmembrane region" description="Helical" evidence="1">
    <location>
        <begin position="152"/>
        <end position="176"/>
    </location>
</feature>
<reference evidence="2" key="1">
    <citation type="journal article" date="2021" name="PeerJ">
        <title>Extensive microbial diversity within the chicken gut microbiome revealed by metagenomics and culture.</title>
        <authorList>
            <person name="Gilroy R."/>
            <person name="Ravi A."/>
            <person name="Getino M."/>
            <person name="Pursley I."/>
            <person name="Horton D.L."/>
            <person name="Alikhan N.F."/>
            <person name="Baker D."/>
            <person name="Gharbi K."/>
            <person name="Hall N."/>
            <person name="Watson M."/>
            <person name="Adriaenssens E.M."/>
            <person name="Foster-Nyarko E."/>
            <person name="Jarju S."/>
            <person name="Secka A."/>
            <person name="Antonio M."/>
            <person name="Oren A."/>
            <person name="Chaudhuri R.R."/>
            <person name="La Ragione R."/>
            <person name="Hildebrand F."/>
            <person name="Pallen M.J."/>
        </authorList>
    </citation>
    <scope>NUCLEOTIDE SEQUENCE</scope>
    <source>
        <strain evidence="2">3204</strain>
    </source>
</reference>
<organism evidence="2 3">
    <name type="scientific">Candidatus Companilactobacillus pullicola</name>
    <dbReference type="NCBI Taxonomy" id="2838523"/>
    <lineage>
        <taxon>Bacteria</taxon>
        <taxon>Bacillati</taxon>
        <taxon>Bacillota</taxon>
        <taxon>Bacilli</taxon>
        <taxon>Lactobacillales</taxon>
        <taxon>Lactobacillaceae</taxon>
        <taxon>Companilactobacillus</taxon>
    </lineage>
</organism>
<reference evidence="2" key="2">
    <citation type="submission" date="2021-04" db="EMBL/GenBank/DDBJ databases">
        <authorList>
            <person name="Gilroy R."/>
        </authorList>
    </citation>
    <scope>NUCLEOTIDE SEQUENCE</scope>
    <source>
        <strain evidence="2">3204</strain>
    </source>
</reference>